<organism evidence="1 2">
    <name type="scientific">Nisaea acidiphila</name>
    <dbReference type="NCBI Taxonomy" id="1862145"/>
    <lineage>
        <taxon>Bacteria</taxon>
        <taxon>Pseudomonadati</taxon>
        <taxon>Pseudomonadota</taxon>
        <taxon>Alphaproteobacteria</taxon>
        <taxon>Rhodospirillales</taxon>
        <taxon>Thalassobaculaceae</taxon>
        <taxon>Nisaea</taxon>
    </lineage>
</organism>
<sequence>MARADLTTAERGKLTGAYRRHRILAAMFGLLALLLQTGFSIGTVAGAGNAMPGGLAADLAVLCMDASKYSGGGTENGTDACDHCRLCGPALSWLPPELTPASVQIATSEARGLPEQKAALRLFTSSSYPRAPPA</sequence>
<proteinExistence type="predicted"/>
<dbReference type="EMBL" id="CP102480">
    <property type="protein sequence ID" value="UUX51789.1"/>
    <property type="molecule type" value="Genomic_DNA"/>
</dbReference>
<reference evidence="1" key="1">
    <citation type="submission" date="2022-08" db="EMBL/GenBank/DDBJ databases">
        <title>Nisaea acidiphila sp. nov., isolated from a marine algal debris and emended description of the genus Nisaea Urios et al. 2008.</title>
        <authorList>
            <person name="Kwon K."/>
        </authorList>
    </citation>
    <scope>NUCLEOTIDE SEQUENCE</scope>
    <source>
        <strain evidence="1">MEBiC11861</strain>
    </source>
</reference>
<dbReference type="AlphaFoldDB" id="A0A9J7B296"/>
<protein>
    <recommendedName>
        <fullName evidence="3">DUF2946 domain-containing protein</fullName>
    </recommendedName>
</protein>
<evidence type="ECO:0000313" key="1">
    <source>
        <dbReference type="EMBL" id="UUX51789.1"/>
    </source>
</evidence>
<dbReference type="KEGG" id="naci:NUH88_08820"/>
<keyword evidence="2" id="KW-1185">Reference proteome</keyword>
<accession>A0A9J7B296</accession>
<dbReference type="Proteomes" id="UP001060336">
    <property type="component" value="Chromosome"/>
</dbReference>
<evidence type="ECO:0000313" key="2">
    <source>
        <dbReference type="Proteomes" id="UP001060336"/>
    </source>
</evidence>
<evidence type="ECO:0008006" key="3">
    <source>
        <dbReference type="Google" id="ProtNLM"/>
    </source>
</evidence>
<name>A0A9J7B296_9PROT</name>
<dbReference type="RefSeq" id="WP_257771479.1">
    <property type="nucleotide sequence ID" value="NZ_CP102480.1"/>
</dbReference>
<gene>
    <name evidence="1" type="ORF">NUH88_08820</name>
</gene>